<proteinExistence type="predicted"/>
<protein>
    <submittedName>
        <fullName evidence="1">Uncharacterized protein</fullName>
    </submittedName>
</protein>
<gene>
    <name evidence="1" type="ORF">H261_08228</name>
</gene>
<keyword evidence="2" id="KW-1185">Reference proteome</keyword>
<organism evidence="1 2">
    <name type="scientific">Paramagnetospirillum caucaseum</name>
    <dbReference type="NCBI Taxonomy" id="1244869"/>
    <lineage>
        <taxon>Bacteria</taxon>
        <taxon>Pseudomonadati</taxon>
        <taxon>Pseudomonadota</taxon>
        <taxon>Alphaproteobacteria</taxon>
        <taxon>Rhodospirillales</taxon>
        <taxon>Magnetospirillaceae</taxon>
        <taxon>Paramagnetospirillum</taxon>
    </lineage>
</organism>
<name>M3AD69_9PROT</name>
<comment type="caution">
    <text evidence="1">The sequence shown here is derived from an EMBL/GenBank/DDBJ whole genome shotgun (WGS) entry which is preliminary data.</text>
</comment>
<sequence length="356" mass="39669">MQSRQAAALIVFLSHTNHPTITHAKKTTPITFPKWDRLSQQEKWALYAMGSVEAGIPLNKAVTLHLRSEEIYLAQLKGYGPARLVGSIINAKLEPIYRRAKLHLSYAYKIEVEQAYDPDHKVMLCRRETDRVDFHATILLHVPDALVEKVEEVFAAYAATTRQVIRQYHTGKRAHIADIGMDRQWNGKNASRRRGLLGKADYAGKDFHKLDDVAGWEKQHYASPLDLRKLCHASTDVVATAKALYTELVSWLTLSGPEAIDRAKGLPSAFSAFAVNEIETVERIASTRPDILDMMKRVQTDEDAVSYLAGGSTSMSSPVLPSSGSDDSPLVRMLKAPVADDDPTYVMLKAMILKDT</sequence>
<evidence type="ECO:0000313" key="2">
    <source>
        <dbReference type="Proteomes" id="UP000011744"/>
    </source>
</evidence>
<accession>M3AD69</accession>
<dbReference type="Proteomes" id="UP000011744">
    <property type="component" value="Unassembled WGS sequence"/>
</dbReference>
<dbReference type="AlphaFoldDB" id="M3AD69"/>
<reference evidence="1 2" key="1">
    <citation type="journal article" date="2014" name="Genome Announc.">
        <title>Draft Genome Sequence of Magnetospirillum sp. Strain SO-1, a Freshwater Magnetotactic Bacterium Isolated from the Ol'khovka River, Russia.</title>
        <authorList>
            <person name="Grouzdev D.S."/>
            <person name="Dziuba M.V."/>
            <person name="Sukhacheva M.S."/>
            <person name="Mardanov A.V."/>
            <person name="Beletskiy A.V."/>
            <person name="Kuznetsov B.B."/>
            <person name="Skryabin K.G."/>
        </authorList>
    </citation>
    <scope>NUCLEOTIDE SEQUENCE [LARGE SCALE GENOMIC DNA]</scope>
    <source>
        <strain evidence="1 2">SO-1</strain>
    </source>
</reference>
<dbReference type="PATRIC" id="fig|1244869.3.peg.1665"/>
<dbReference type="EMBL" id="AONQ01000017">
    <property type="protein sequence ID" value="EME70454.1"/>
    <property type="molecule type" value="Genomic_DNA"/>
</dbReference>
<evidence type="ECO:0000313" key="1">
    <source>
        <dbReference type="EMBL" id="EME70454.1"/>
    </source>
</evidence>